<feature type="non-terminal residue" evidence="1">
    <location>
        <position position="1"/>
    </location>
</feature>
<accession>A0A653DEI7</accession>
<protein>
    <submittedName>
        <fullName evidence="1">Uncharacterized protein</fullName>
    </submittedName>
</protein>
<sequence>VSAQEIQARSRAGKLLHHRLKTKTAVVCVICVVCEASRLTWICSDTIRPPAAILSGR</sequence>
<reference evidence="1 2" key="1">
    <citation type="submission" date="2019-01" db="EMBL/GenBank/DDBJ databases">
        <authorList>
            <person name="Sayadi A."/>
        </authorList>
    </citation>
    <scope>NUCLEOTIDE SEQUENCE [LARGE SCALE GENOMIC DNA]</scope>
</reference>
<gene>
    <name evidence="1" type="ORF">CALMAC_LOCUS16800</name>
</gene>
<keyword evidence="2" id="KW-1185">Reference proteome</keyword>
<dbReference type="EMBL" id="CAACVG010011607">
    <property type="protein sequence ID" value="VEN58433.1"/>
    <property type="molecule type" value="Genomic_DNA"/>
</dbReference>
<proteinExistence type="predicted"/>
<dbReference type="AlphaFoldDB" id="A0A653DEI7"/>
<organism evidence="1 2">
    <name type="scientific">Callosobruchus maculatus</name>
    <name type="common">Southern cowpea weevil</name>
    <name type="synonym">Pulse bruchid</name>
    <dbReference type="NCBI Taxonomy" id="64391"/>
    <lineage>
        <taxon>Eukaryota</taxon>
        <taxon>Metazoa</taxon>
        <taxon>Ecdysozoa</taxon>
        <taxon>Arthropoda</taxon>
        <taxon>Hexapoda</taxon>
        <taxon>Insecta</taxon>
        <taxon>Pterygota</taxon>
        <taxon>Neoptera</taxon>
        <taxon>Endopterygota</taxon>
        <taxon>Coleoptera</taxon>
        <taxon>Polyphaga</taxon>
        <taxon>Cucujiformia</taxon>
        <taxon>Chrysomeloidea</taxon>
        <taxon>Chrysomelidae</taxon>
        <taxon>Bruchinae</taxon>
        <taxon>Bruchini</taxon>
        <taxon>Callosobruchus</taxon>
    </lineage>
</organism>
<evidence type="ECO:0000313" key="1">
    <source>
        <dbReference type="EMBL" id="VEN58433.1"/>
    </source>
</evidence>
<dbReference type="Proteomes" id="UP000410492">
    <property type="component" value="Unassembled WGS sequence"/>
</dbReference>
<evidence type="ECO:0000313" key="2">
    <source>
        <dbReference type="Proteomes" id="UP000410492"/>
    </source>
</evidence>
<name>A0A653DEI7_CALMS</name>